<name>A0A928V714_9GAMM</name>
<feature type="transmembrane region" description="Helical" evidence="1">
    <location>
        <begin position="16"/>
        <end position="42"/>
    </location>
</feature>
<proteinExistence type="predicted"/>
<dbReference type="AlphaFoldDB" id="A0A928V714"/>
<dbReference type="InterPro" id="IPR021306">
    <property type="entry name" value="DUF2878"/>
</dbReference>
<feature type="transmembrane region" description="Helical" evidence="1">
    <location>
        <begin position="140"/>
        <end position="158"/>
    </location>
</feature>
<feature type="transmembrane region" description="Helical" evidence="1">
    <location>
        <begin position="110"/>
        <end position="128"/>
    </location>
</feature>
<dbReference type="PROSITE" id="PS51257">
    <property type="entry name" value="PROKAR_LIPOPROTEIN"/>
    <property type="match status" value="1"/>
</dbReference>
<evidence type="ECO:0000256" key="1">
    <source>
        <dbReference type="SAM" id="Phobius"/>
    </source>
</evidence>
<gene>
    <name evidence="2" type="ORF">C4F51_11665</name>
</gene>
<comment type="caution">
    <text evidence="2">The sequence shown here is derived from an EMBL/GenBank/DDBJ whole genome shotgun (WGS) entry which is preliminary data.</text>
</comment>
<dbReference type="EMBL" id="PRDL01000001">
    <property type="protein sequence ID" value="MBE8717842.1"/>
    <property type="molecule type" value="Genomic_DNA"/>
</dbReference>
<keyword evidence="1" id="KW-0812">Transmembrane</keyword>
<accession>A0A928V714</accession>
<protein>
    <submittedName>
        <fullName evidence="2">DUF2878 domain-containing protein</fullName>
    </submittedName>
</protein>
<dbReference type="Pfam" id="PF11086">
    <property type="entry name" value="DUF2878"/>
    <property type="match status" value="1"/>
</dbReference>
<evidence type="ECO:0000313" key="3">
    <source>
        <dbReference type="Proteomes" id="UP000652567"/>
    </source>
</evidence>
<dbReference type="RefSeq" id="WP_193909944.1">
    <property type="nucleotide sequence ID" value="NZ_PRDL01000001.1"/>
</dbReference>
<dbReference type="Proteomes" id="UP000652567">
    <property type="component" value="Unassembled WGS sequence"/>
</dbReference>
<keyword evidence="1" id="KW-1133">Transmembrane helix</keyword>
<organism evidence="2 3">
    <name type="scientific">Cellvibrio polysaccharolyticus</name>
    <dbReference type="NCBI Taxonomy" id="2082724"/>
    <lineage>
        <taxon>Bacteria</taxon>
        <taxon>Pseudomonadati</taxon>
        <taxon>Pseudomonadota</taxon>
        <taxon>Gammaproteobacteria</taxon>
        <taxon>Cellvibrionales</taxon>
        <taxon>Cellvibrionaceae</taxon>
        <taxon>Cellvibrio</taxon>
    </lineage>
</organism>
<feature type="transmembrane region" description="Helical" evidence="1">
    <location>
        <begin position="54"/>
        <end position="74"/>
    </location>
</feature>
<sequence length="173" mass="19081">MNTRGRLVLNAGLFQIGWLACVFGAQQGWLLLIAIACLAAHVRWVAEDRNEWRSLVQVAVCGWILDCVLGYVGVFDFGDNHLLLPLWLALLWLLFASTLRYSLRWTAQPWWMGSVLGACGGALSYFGGAKLAGVGLPLGLWPSLLLIAAIWALLFPLLHRVARSSIRFSDKGC</sequence>
<evidence type="ECO:0000313" key="2">
    <source>
        <dbReference type="EMBL" id="MBE8717842.1"/>
    </source>
</evidence>
<keyword evidence="3" id="KW-1185">Reference proteome</keyword>
<feature type="transmembrane region" description="Helical" evidence="1">
    <location>
        <begin position="86"/>
        <end position="103"/>
    </location>
</feature>
<reference evidence="2" key="1">
    <citation type="submission" date="2018-07" db="EMBL/GenBank/DDBJ databases">
        <title>Genome assembly of strain Ka43.</title>
        <authorList>
            <person name="Kukolya J."/>
            <person name="Nagy I."/>
            <person name="Horvath B."/>
            <person name="Toth A."/>
        </authorList>
    </citation>
    <scope>NUCLEOTIDE SEQUENCE</scope>
    <source>
        <strain evidence="2">KB43</strain>
    </source>
</reference>
<keyword evidence="1" id="KW-0472">Membrane</keyword>